<keyword evidence="1" id="KW-0732">Signal</keyword>
<gene>
    <name evidence="2" type="ORF">ACFQ1U_09260</name>
</gene>
<evidence type="ECO:0000313" key="2">
    <source>
        <dbReference type="EMBL" id="MFD0993391.1"/>
    </source>
</evidence>
<feature type="chain" id="PRO_5045732762" description="Outer membrane protein beta-barrel domain-containing protein" evidence="1">
    <location>
        <begin position="20"/>
        <end position="174"/>
    </location>
</feature>
<feature type="signal peptide" evidence="1">
    <location>
        <begin position="1"/>
        <end position="19"/>
    </location>
</feature>
<dbReference type="Proteomes" id="UP001597062">
    <property type="component" value="Unassembled WGS sequence"/>
</dbReference>
<dbReference type="EMBL" id="JBHTJR010000047">
    <property type="protein sequence ID" value="MFD0993391.1"/>
    <property type="molecule type" value="Genomic_DNA"/>
</dbReference>
<accession>A0ABW3JSZ0</accession>
<comment type="caution">
    <text evidence="2">The sequence shown here is derived from an EMBL/GenBank/DDBJ whole genome shotgun (WGS) entry which is preliminary data.</text>
</comment>
<keyword evidence="3" id="KW-1185">Reference proteome</keyword>
<reference evidence="3" key="1">
    <citation type="journal article" date="2019" name="Int. J. Syst. Evol. Microbiol.">
        <title>The Global Catalogue of Microorganisms (GCM) 10K type strain sequencing project: providing services to taxonomists for standard genome sequencing and annotation.</title>
        <authorList>
            <consortium name="The Broad Institute Genomics Platform"/>
            <consortium name="The Broad Institute Genome Sequencing Center for Infectious Disease"/>
            <person name="Wu L."/>
            <person name="Ma J."/>
        </authorList>
    </citation>
    <scope>NUCLEOTIDE SEQUENCE [LARGE SCALE GENOMIC DNA]</scope>
    <source>
        <strain evidence="3">CCUG 60527</strain>
    </source>
</reference>
<sequence>MNKKLLLTLGLLITLTGHAQKKHQFFAKSAISFYSPAPTSNLILGNEVSYYFNSFGNISPCGNNTSIGSCLFSNLILLFSAPEISVGFDTVITSFDSPIFQPKISFYLRPFYYTKIGVSLGTKHPSFNFGFTIPIKNIMIEFLYKNVKDYQRDLNSIEYFDVNRYQVGVMIPLN</sequence>
<name>A0ABW3JSZ0_9FLAO</name>
<evidence type="ECO:0000256" key="1">
    <source>
        <dbReference type="SAM" id="SignalP"/>
    </source>
</evidence>
<proteinExistence type="predicted"/>
<dbReference type="RefSeq" id="WP_386107607.1">
    <property type="nucleotide sequence ID" value="NZ_JBHTJR010000047.1"/>
</dbReference>
<organism evidence="2 3">
    <name type="scientific">Tenacibaculum geojense</name>
    <dbReference type="NCBI Taxonomy" id="915352"/>
    <lineage>
        <taxon>Bacteria</taxon>
        <taxon>Pseudomonadati</taxon>
        <taxon>Bacteroidota</taxon>
        <taxon>Flavobacteriia</taxon>
        <taxon>Flavobacteriales</taxon>
        <taxon>Flavobacteriaceae</taxon>
        <taxon>Tenacibaculum</taxon>
    </lineage>
</organism>
<evidence type="ECO:0000313" key="3">
    <source>
        <dbReference type="Proteomes" id="UP001597062"/>
    </source>
</evidence>
<evidence type="ECO:0008006" key="4">
    <source>
        <dbReference type="Google" id="ProtNLM"/>
    </source>
</evidence>
<protein>
    <recommendedName>
        <fullName evidence="4">Outer membrane protein beta-barrel domain-containing protein</fullName>
    </recommendedName>
</protein>